<dbReference type="GO" id="GO:0018773">
    <property type="term" value="F:acetylpyruvate hydrolase activity"/>
    <property type="evidence" value="ECO:0007669"/>
    <property type="project" value="TreeGrafter"/>
</dbReference>
<keyword evidence="2" id="KW-0479">Metal-binding</keyword>
<dbReference type="GO" id="GO:0005739">
    <property type="term" value="C:mitochondrion"/>
    <property type="evidence" value="ECO:0007669"/>
    <property type="project" value="TreeGrafter"/>
</dbReference>
<evidence type="ECO:0000313" key="5">
    <source>
        <dbReference type="Proteomes" id="UP000249723"/>
    </source>
</evidence>
<comment type="similarity">
    <text evidence="1">Belongs to the FAH family.</text>
</comment>
<dbReference type="GO" id="GO:0046872">
    <property type="term" value="F:metal ion binding"/>
    <property type="evidence" value="ECO:0007669"/>
    <property type="project" value="UniProtKB-KW"/>
</dbReference>
<dbReference type="Pfam" id="PF01557">
    <property type="entry name" value="FAA_hydrolase"/>
    <property type="match status" value="1"/>
</dbReference>
<organism evidence="4 5">
    <name type="scientific">Microbotryum saponariae</name>
    <dbReference type="NCBI Taxonomy" id="289078"/>
    <lineage>
        <taxon>Eukaryota</taxon>
        <taxon>Fungi</taxon>
        <taxon>Dikarya</taxon>
        <taxon>Basidiomycota</taxon>
        <taxon>Pucciniomycotina</taxon>
        <taxon>Microbotryomycetes</taxon>
        <taxon>Microbotryales</taxon>
        <taxon>Microbotryaceae</taxon>
        <taxon>Microbotryum</taxon>
    </lineage>
</organism>
<dbReference type="STRING" id="289078.A0A2X0L3S8"/>
<keyword evidence="5" id="KW-1185">Reference proteome</keyword>
<dbReference type="Gene3D" id="3.90.850.10">
    <property type="entry name" value="Fumarylacetoacetase-like, C-terminal domain"/>
    <property type="match status" value="1"/>
</dbReference>
<dbReference type="InterPro" id="IPR011234">
    <property type="entry name" value="Fumarylacetoacetase-like_C"/>
</dbReference>
<protein>
    <submittedName>
        <fullName evidence="4">BZ3500_MvSof-1268-A1-R1_Chr7-1g09387 protein</fullName>
    </submittedName>
</protein>
<gene>
    <name evidence="4" type="ORF">BZ3500_MVSOF-1268-A1-R1_CHR7-1G09387</name>
</gene>
<reference evidence="5" key="1">
    <citation type="submission" date="2016-10" db="EMBL/GenBank/DDBJ databases">
        <authorList>
            <person name="Jeantristanb JTB J.-T."/>
            <person name="Ricardo R."/>
        </authorList>
    </citation>
    <scope>NUCLEOTIDE SEQUENCE [LARGE SCALE GENOMIC DNA]</scope>
</reference>
<evidence type="ECO:0000259" key="3">
    <source>
        <dbReference type="Pfam" id="PF01557"/>
    </source>
</evidence>
<evidence type="ECO:0000256" key="1">
    <source>
        <dbReference type="ARBA" id="ARBA00010211"/>
    </source>
</evidence>
<evidence type="ECO:0000313" key="4">
    <source>
        <dbReference type="EMBL" id="SDA03341.1"/>
    </source>
</evidence>
<dbReference type="EMBL" id="FMWP01000127">
    <property type="protein sequence ID" value="SDA03341.1"/>
    <property type="molecule type" value="Genomic_DNA"/>
</dbReference>
<dbReference type="InterPro" id="IPR036663">
    <property type="entry name" value="Fumarylacetoacetase_C_sf"/>
</dbReference>
<dbReference type="PANTHER" id="PTHR11820">
    <property type="entry name" value="ACYLPYRUVASE"/>
    <property type="match status" value="1"/>
</dbReference>
<name>A0A2X0L3S8_9BASI</name>
<proteinExistence type="inferred from homology"/>
<dbReference type="SUPFAM" id="SSF56529">
    <property type="entry name" value="FAH"/>
    <property type="match status" value="1"/>
</dbReference>
<dbReference type="AlphaFoldDB" id="A0A2X0L3S8"/>
<evidence type="ECO:0000256" key="2">
    <source>
        <dbReference type="ARBA" id="ARBA00022723"/>
    </source>
</evidence>
<feature type="domain" description="Fumarylacetoacetase-like C-terminal" evidence="3">
    <location>
        <begin position="13"/>
        <end position="233"/>
    </location>
</feature>
<dbReference type="Proteomes" id="UP000249723">
    <property type="component" value="Unassembled WGS sequence"/>
</dbReference>
<dbReference type="PANTHER" id="PTHR11820:SF7">
    <property type="entry name" value="ACYLPYRUVASE FAHD1, MITOCHONDRIAL"/>
    <property type="match status" value="1"/>
</dbReference>
<dbReference type="OrthoDB" id="74910at2759"/>
<sequence length="259" mass="28790">MSIAAEFRTSGKKIIAIGRNYAAHIAELNNCHSCSNLAFDPTFEPTRRLCLRRIRPASDSTTPTEPFFFLKPTTSYNADKEPVEVPRGVKVHHEVELGVVIGKGGRDIPSASAMQHVAGYTLAIDYTGRNMQDAVKKKGLPWSAAKGMDTWCPVSRFISKDEVKDPHQLRLWYKVNGETRQDGPTSLMLYKIDRLIEHCSSIMRLEEGDLILTGTPKGVSQVVEGDQIEAGLQQDETVLASLSHRMIRREGGYEFKSAA</sequence>
<accession>A0A2X0L3S8</accession>